<comment type="caution">
    <text evidence="2">The sequence shown here is derived from an EMBL/GenBank/DDBJ whole genome shotgun (WGS) entry which is preliminary data.</text>
</comment>
<dbReference type="GO" id="GO:0003677">
    <property type="term" value="F:DNA binding"/>
    <property type="evidence" value="ECO:0007669"/>
    <property type="project" value="InterPro"/>
</dbReference>
<dbReference type="GO" id="GO:0004803">
    <property type="term" value="F:transposase activity"/>
    <property type="evidence" value="ECO:0007669"/>
    <property type="project" value="InterPro"/>
</dbReference>
<dbReference type="EMBL" id="VLKX01000020">
    <property type="protein sequence ID" value="TWI44222.1"/>
    <property type="molecule type" value="Genomic_DNA"/>
</dbReference>
<dbReference type="Pfam" id="PF01609">
    <property type="entry name" value="DDE_Tnp_1"/>
    <property type="match status" value="1"/>
</dbReference>
<accession>A0A562PIC5</accession>
<name>A0A562PIC5_9FLAO</name>
<dbReference type="GO" id="GO:0006313">
    <property type="term" value="P:DNA transposition"/>
    <property type="evidence" value="ECO:0007669"/>
    <property type="project" value="InterPro"/>
</dbReference>
<organism evidence="2 3">
    <name type="scientific">Flavobacterium glaciei</name>
    <dbReference type="NCBI Taxonomy" id="386300"/>
    <lineage>
        <taxon>Bacteria</taxon>
        <taxon>Pseudomonadati</taxon>
        <taxon>Bacteroidota</taxon>
        <taxon>Flavobacteriia</taxon>
        <taxon>Flavobacteriales</taxon>
        <taxon>Flavobacteriaceae</taxon>
        <taxon>Flavobacterium</taxon>
    </lineage>
</organism>
<proteinExistence type="predicted"/>
<evidence type="ECO:0000313" key="3">
    <source>
        <dbReference type="Proteomes" id="UP000321392"/>
    </source>
</evidence>
<evidence type="ECO:0000313" key="2">
    <source>
        <dbReference type="EMBL" id="TWI44222.1"/>
    </source>
</evidence>
<gene>
    <name evidence="2" type="ORF">IQ02_02720</name>
</gene>
<dbReference type="Proteomes" id="UP000321392">
    <property type="component" value="Unassembled WGS sequence"/>
</dbReference>
<dbReference type="AlphaFoldDB" id="A0A562PIC5"/>
<reference evidence="2 3" key="1">
    <citation type="journal article" date="2015" name="Stand. Genomic Sci.">
        <title>Genomic Encyclopedia of Bacterial and Archaeal Type Strains, Phase III: the genomes of soil and plant-associated and newly described type strains.</title>
        <authorList>
            <person name="Whitman W.B."/>
            <person name="Woyke T."/>
            <person name="Klenk H.P."/>
            <person name="Zhou Y."/>
            <person name="Lilburn T.G."/>
            <person name="Beck B.J."/>
            <person name="De Vos P."/>
            <person name="Vandamme P."/>
            <person name="Eisen J.A."/>
            <person name="Garrity G."/>
            <person name="Hugenholtz P."/>
            <person name="Kyrpides N.C."/>
        </authorList>
    </citation>
    <scope>NUCLEOTIDE SEQUENCE [LARGE SCALE GENOMIC DNA]</scope>
    <source>
        <strain evidence="2 3">CGMCC 1.5380</strain>
    </source>
</reference>
<protein>
    <submittedName>
        <fullName evidence="2">DDE family transposase</fullName>
    </submittedName>
</protein>
<evidence type="ECO:0000259" key="1">
    <source>
        <dbReference type="Pfam" id="PF01609"/>
    </source>
</evidence>
<feature type="domain" description="Transposase IS4-like" evidence="1">
    <location>
        <begin position="2"/>
        <end position="87"/>
    </location>
</feature>
<dbReference type="InterPro" id="IPR002559">
    <property type="entry name" value="Transposase_11"/>
</dbReference>
<sequence>MLLGDRGYLSSTQQLDLFQSANIILETPMRMNQKGYIKQAYIFRKSRKRIETLFSQLCDQFKIRNNYAKSFEGFKTRILAKITALTLVQYINKFIFDRPINNIKIQIN</sequence>